<proteinExistence type="predicted"/>
<feature type="region of interest" description="Disordered" evidence="2">
    <location>
        <begin position="608"/>
        <end position="640"/>
    </location>
</feature>
<dbReference type="PANTHER" id="PTHR34380:SF1">
    <property type="entry name" value="OS01G0221300 PROTEIN"/>
    <property type="match status" value="1"/>
</dbReference>
<accession>A0ABD3DTY2</accession>
<evidence type="ECO:0000259" key="3">
    <source>
        <dbReference type="Pfam" id="PF09331"/>
    </source>
</evidence>
<feature type="region of interest" description="Disordered" evidence="2">
    <location>
        <begin position="389"/>
        <end position="411"/>
    </location>
</feature>
<feature type="coiled-coil region" evidence="1">
    <location>
        <begin position="508"/>
        <end position="577"/>
    </location>
</feature>
<keyword evidence="5" id="KW-1185">Reference proteome</keyword>
<comment type="caution">
    <text evidence="4">The sequence shown here is derived from an EMBL/GenBank/DDBJ whole genome shotgun (WGS) entry which is preliminary data.</text>
</comment>
<evidence type="ECO:0000313" key="5">
    <source>
        <dbReference type="Proteomes" id="UP001632038"/>
    </source>
</evidence>
<sequence length="786" mass="90578">MPLSRLSLKMRRRRLVLSEESSDGEMETVTLNQASAKPASEEVEWTWKRKGNQILKSNICLYSRRAIVKEIAKGLKLIGEGVYQEFINSCFGFLMRFNTQGYCFPTALHYLFTHEVLKADASPDELWYRVGGRFIRFSRYEYALVTGLSFGPTTFDPSSKHVPPANGLFTRHYRGQRVKMDSLRHDFTNGVFRESPDDTLKVAKLLIVYFLLFGLDERWTYIDEWAWALIEDTDQWETFTWGKYTYEILLRHLRHVTTKEQATPSYRVYGFVWAFWIWAFEAIPELGKGCGVPTSYDVLPRCLRWEFRKIARMDIDGFYDREMEVQSTLEPSAEERRQPYWEHIHDNLQPVACYVHRDNPFNKKTSVNPSSRVVPPVFRCQGSKAIPTQRSCSNSATPMNKKRKRDDPPTTCAPIRVIGQKKAILKELSRIVRKELPSVIRQELPSVIQQEGHLTLKEFFSQTDSPDARYPTVGVQCDETMVGTPVVPRGFEKYKCVDTMLVKMGREIQDLRDEKLAAIKTIEELRLKQLEADKVGEELKRKNLEANLKILESNKEVELYKSRLENLFAKSMKLEADLLTVEVGDDVQKLAASNEGRNLDIPEFKVDFNNPPAAESNDTVKYNEHGEPRTSGNNTMEINGLNDEVYTNDSEDSCTDSRMDDLITSLRSKDHDRKWTYEADMLRAFQQDEELCMDAVCSLYRQQSLAIKSTGRSTNEGFSPVDSVSGCALAKYLIDSDRDLRLRKSVSEVKKERPDVISQCRNLATNYVEKLFQIYCAADDPFFGQS</sequence>
<name>A0ABD3DTY2_9LAMI</name>
<protein>
    <recommendedName>
        <fullName evidence="3">DUF1985 domain-containing protein</fullName>
    </recommendedName>
</protein>
<keyword evidence="1" id="KW-0175">Coiled coil</keyword>
<feature type="domain" description="DUF1985" evidence="3">
    <location>
        <begin position="122"/>
        <end position="251"/>
    </location>
</feature>
<dbReference type="Pfam" id="PF09331">
    <property type="entry name" value="DUF1985"/>
    <property type="match status" value="1"/>
</dbReference>
<evidence type="ECO:0000313" key="4">
    <source>
        <dbReference type="EMBL" id="KAL3645720.1"/>
    </source>
</evidence>
<dbReference type="AlphaFoldDB" id="A0ABD3DTY2"/>
<dbReference type="EMBL" id="JAVIJP010000013">
    <property type="protein sequence ID" value="KAL3645720.1"/>
    <property type="molecule type" value="Genomic_DNA"/>
</dbReference>
<dbReference type="InterPro" id="IPR015410">
    <property type="entry name" value="DUF1985"/>
</dbReference>
<evidence type="ECO:0000256" key="1">
    <source>
        <dbReference type="SAM" id="Coils"/>
    </source>
</evidence>
<evidence type="ECO:0000256" key="2">
    <source>
        <dbReference type="SAM" id="MobiDB-lite"/>
    </source>
</evidence>
<organism evidence="4 5">
    <name type="scientific">Castilleja foliolosa</name>
    <dbReference type="NCBI Taxonomy" id="1961234"/>
    <lineage>
        <taxon>Eukaryota</taxon>
        <taxon>Viridiplantae</taxon>
        <taxon>Streptophyta</taxon>
        <taxon>Embryophyta</taxon>
        <taxon>Tracheophyta</taxon>
        <taxon>Spermatophyta</taxon>
        <taxon>Magnoliopsida</taxon>
        <taxon>eudicotyledons</taxon>
        <taxon>Gunneridae</taxon>
        <taxon>Pentapetalae</taxon>
        <taxon>asterids</taxon>
        <taxon>lamiids</taxon>
        <taxon>Lamiales</taxon>
        <taxon>Orobanchaceae</taxon>
        <taxon>Pedicularideae</taxon>
        <taxon>Castillejinae</taxon>
        <taxon>Castilleja</taxon>
    </lineage>
</organism>
<gene>
    <name evidence="4" type="ORF">CASFOL_010900</name>
</gene>
<feature type="compositionally biased region" description="Polar residues" evidence="2">
    <location>
        <begin position="389"/>
        <end position="398"/>
    </location>
</feature>
<reference evidence="5" key="1">
    <citation type="journal article" date="2024" name="IScience">
        <title>Strigolactones Initiate the Formation of Haustorium-like Structures in Castilleja.</title>
        <authorList>
            <person name="Buerger M."/>
            <person name="Peterson D."/>
            <person name="Chory J."/>
        </authorList>
    </citation>
    <scope>NUCLEOTIDE SEQUENCE [LARGE SCALE GENOMIC DNA]</scope>
</reference>
<dbReference type="Proteomes" id="UP001632038">
    <property type="component" value="Unassembled WGS sequence"/>
</dbReference>
<dbReference type="PANTHER" id="PTHR34380">
    <property type="entry name" value="BNAA03G12380D PROTEIN"/>
    <property type="match status" value="1"/>
</dbReference>